<keyword evidence="1" id="KW-0472">Membrane</keyword>
<feature type="transmembrane region" description="Helical" evidence="1">
    <location>
        <begin position="12"/>
        <end position="30"/>
    </location>
</feature>
<reference evidence="2 3" key="1">
    <citation type="submission" date="2019-04" db="EMBL/GenBank/DDBJ databases">
        <title>Flavobacterium sp. strain DS2-A Genome sequencing and assembly.</title>
        <authorList>
            <person name="Kim I."/>
        </authorList>
    </citation>
    <scope>NUCLEOTIDE SEQUENCE [LARGE SCALE GENOMIC DNA]</scope>
    <source>
        <strain evidence="2 3">DS2-A</strain>
    </source>
</reference>
<dbReference type="InterPro" id="IPR045625">
    <property type="entry name" value="DUF6427"/>
</dbReference>
<evidence type="ECO:0008006" key="4">
    <source>
        <dbReference type="Google" id="ProtNLM"/>
    </source>
</evidence>
<evidence type="ECO:0000313" key="2">
    <source>
        <dbReference type="EMBL" id="TGD58664.1"/>
    </source>
</evidence>
<proteinExistence type="predicted"/>
<feature type="transmembrane region" description="Helical" evidence="1">
    <location>
        <begin position="206"/>
        <end position="229"/>
    </location>
</feature>
<protein>
    <recommendedName>
        <fullName evidence="4">Beta-carotene 15,15'-monooxygenase</fullName>
    </recommendedName>
</protein>
<dbReference type="Pfam" id="PF19992">
    <property type="entry name" value="DUF6427"/>
    <property type="match status" value="1"/>
</dbReference>
<dbReference type="OrthoDB" id="1439867at2"/>
<gene>
    <name evidence="2" type="ORF">E4635_07045</name>
</gene>
<feature type="transmembrane region" description="Helical" evidence="1">
    <location>
        <begin position="74"/>
        <end position="106"/>
    </location>
</feature>
<feature type="transmembrane region" description="Helical" evidence="1">
    <location>
        <begin position="42"/>
        <end position="62"/>
    </location>
</feature>
<evidence type="ECO:0000256" key="1">
    <source>
        <dbReference type="SAM" id="Phobius"/>
    </source>
</evidence>
<dbReference type="RefSeq" id="WP_135525924.1">
    <property type="nucleotide sequence ID" value="NZ_SRLH01000003.1"/>
</dbReference>
<keyword evidence="3" id="KW-1185">Reference proteome</keyword>
<accession>A0A4Z0L8B0</accession>
<keyword evidence="1" id="KW-0812">Transmembrane</keyword>
<comment type="caution">
    <text evidence="2">The sequence shown here is derived from an EMBL/GenBank/DDBJ whole genome shotgun (WGS) entry which is preliminary data.</text>
</comment>
<keyword evidence="1" id="KW-1133">Transmembrane helix</keyword>
<dbReference type="AlphaFoldDB" id="A0A4Z0L8B0"/>
<feature type="transmembrane region" description="Helical" evidence="1">
    <location>
        <begin position="288"/>
        <end position="307"/>
    </location>
</feature>
<name>A0A4Z0L8B0_9FLAO</name>
<feature type="transmembrane region" description="Helical" evidence="1">
    <location>
        <begin position="126"/>
        <end position="154"/>
    </location>
</feature>
<sequence>MITSVFSKSRPINYILITSLLVVCFMLYQFQSNFNTITPLEIGKKVVLLFLLIGSLFITNFITKKNGLSKDNSYTFLLFFVFFILFPKTLSNGGLILSNVFILLALRRLISMQSLITPKEKIFDASLWIFMAALFHFWSILFIVLVFVSIIFHVSRDYRNWIIPFIAFFAIIIITLLFSLMFDPGFIPNYINQIAIDFDLKYIENIFQNIALTIYIITALVAFVTMLLILTNKSLNLQSSYKKIIFAFIIGLVIFFISPNKDNSYLIFTFVPVSIMLTNYLETIDKYWIKESILGIIILASFITYILQLL</sequence>
<dbReference type="Proteomes" id="UP000297407">
    <property type="component" value="Unassembled WGS sequence"/>
</dbReference>
<feature type="transmembrane region" description="Helical" evidence="1">
    <location>
        <begin position="161"/>
        <end position="182"/>
    </location>
</feature>
<feature type="transmembrane region" description="Helical" evidence="1">
    <location>
        <begin position="264"/>
        <end position="281"/>
    </location>
</feature>
<dbReference type="EMBL" id="SRLH01000003">
    <property type="protein sequence ID" value="TGD58664.1"/>
    <property type="molecule type" value="Genomic_DNA"/>
</dbReference>
<organism evidence="2 3">
    <name type="scientific">Flavobacterium humi</name>
    <dbReference type="NCBI Taxonomy" id="2562683"/>
    <lineage>
        <taxon>Bacteria</taxon>
        <taxon>Pseudomonadati</taxon>
        <taxon>Bacteroidota</taxon>
        <taxon>Flavobacteriia</taxon>
        <taxon>Flavobacteriales</taxon>
        <taxon>Flavobacteriaceae</taxon>
        <taxon>Flavobacterium</taxon>
    </lineage>
</organism>
<feature type="transmembrane region" description="Helical" evidence="1">
    <location>
        <begin position="241"/>
        <end position="258"/>
    </location>
</feature>
<evidence type="ECO:0000313" key="3">
    <source>
        <dbReference type="Proteomes" id="UP000297407"/>
    </source>
</evidence>